<sequence>MHDSSPHPMAGASCVSHTASLPSRAFEIRFSAFLPHLSTSSITVRPFFNTFVPSLVHNEANMAEILGAVASGLAVAEVGLKVGGTVSKLKKLWQEVHDVPATIQYLMRQIEMMDPILSDHETNLDIQTTALPRQLLTCNGAPATQSTTYCREALNDLQRLAEDLDVALESEKRSRRTFARTRVVLKKETIKEFQYRLERAIRLLQWTQVNYLAANATITGNMVTDMWTMVTNTQAQQQVILQQLGNSNRSSSSGRPPLPVVTQHIGKSRGHNLNKRKRVHNSVYVPWLQPSIFGAIIVRKSEADSGDGKYYAARIQLPKWLSQKGAGFSSRLQ</sequence>
<organism evidence="2 3">
    <name type="scientific">Diaporthe vaccinii</name>
    <dbReference type="NCBI Taxonomy" id="105482"/>
    <lineage>
        <taxon>Eukaryota</taxon>
        <taxon>Fungi</taxon>
        <taxon>Dikarya</taxon>
        <taxon>Ascomycota</taxon>
        <taxon>Pezizomycotina</taxon>
        <taxon>Sordariomycetes</taxon>
        <taxon>Sordariomycetidae</taxon>
        <taxon>Diaporthales</taxon>
        <taxon>Diaporthaceae</taxon>
        <taxon>Diaporthe</taxon>
        <taxon>Diaporthe eres species complex</taxon>
    </lineage>
</organism>
<feature type="compositionally biased region" description="Low complexity" evidence="1">
    <location>
        <begin position="246"/>
        <end position="255"/>
    </location>
</feature>
<accession>A0ABR4EPL7</accession>
<evidence type="ECO:0000256" key="1">
    <source>
        <dbReference type="SAM" id="MobiDB-lite"/>
    </source>
</evidence>
<evidence type="ECO:0000313" key="2">
    <source>
        <dbReference type="EMBL" id="KAL2284390.1"/>
    </source>
</evidence>
<dbReference type="EMBL" id="JBAWTH010000037">
    <property type="protein sequence ID" value="KAL2284390.1"/>
    <property type="molecule type" value="Genomic_DNA"/>
</dbReference>
<evidence type="ECO:0008006" key="4">
    <source>
        <dbReference type="Google" id="ProtNLM"/>
    </source>
</evidence>
<reference evidence="2 3" key="1">
    <citation type="submission" date="2024-03" db="EMBL/GenBank/DDBJ databases">
        <title>A high-quality draft genome sequence of Diaporthe vaccinii, a causative agent of upright dieback and viscid rot disease in cranberry plants.</title>
        <authorList>
            <person name="Sarrasin M."/>
            <person name="Lang B.F."/>
            <person name="Burger G."/>
        </authorList>
    </citation>
    <scope>NUCLEOTIDE SEQUENCE [LARGE SCALE GENOMIC DNA]</scope>
    <source>
        <strain evidence="2 3">IS7</strain>
    </source>
</reference>
<proteinExistence type="predicted"/>
<protein>
    <recommendedName>
        <fullName evidence="4">Fungal N-terminal domain-containing protein</fullName>
    </recommendedName>
</protein>
<keyword evidence="3" id="KW-1185">Reference proteome</keyword>
<gene>
    <name evidence="2" type="ORF">FJTKL_09086</name>
</gene>
<comment type="caution">
    <text evidence="2">The sequence shown here is derived from an EMBL/GenBank/DDBJ whole genome shotgun (WGS) entry which is preliminary data.</text>
</comment>
<name>A0ABR4EPL7_9PEZI</name>
<feature type="region of interest" description="Disordered" evidence="1">
    <location>
        <begin position="246"/>
        <end position="272"/>
    </location>
</feature>
<dbReference type="Proteomes" id="UP001600888">
    <property type="component" value="Unassembled WGS sequence"/>
</dbReference>
<evidence type="ECO:0000313" key="3">
    <source>
        <dbReference type="Proteomes" id="UP001600888"/>
    </source>
</evidence>